<dbReference type="Gene3D" id="3.90.550.10">
    <property type="entry name" value="Spore Coat Polysaccharide Biosynthesis Protein SpsA, Chain A"/>
    <property type="match status" value="1"/>
</dbReference>
<dbReference type="EMBL" id="JACBZD010000001">
    <property type="protein sequence ID" value="NYI04104.1"/>
    <property type="molecule type" value="Genomic_DNA"/>
</dbReference>
<feature type="compositionally biased region" description="Basic and acidic residues" evidence="4">
    <location>
        <begin position="24"/>
        <end position="51"/>
    </location>
</feature>
<gene>
    <name evidence="6" type="ORF">FHU37_001047</name>
</gene>
<dbReference type="SUPFAM" id="SSF53448">
    <property type="entry name" value="Nucleotide-diphospho-sugar transferases"/>
    <property type="match status" value="1"/>
</dbReference>
<feature type="region of interest" description="Disordered" evidence="4">
    <location>
        <begin position="1"/>
        <end position="51"/>
    </location>
</feature>
<sequence>MNRRIVGRRGGTGAEGQGTAQRPAEPRDPRDAVAGGHGEHPELEMRGERFRGPASLEHHGREYDERVVEHLRQQDAEHDPRVGVSAPLLDDGHRIRDLIQDLRRQGRVGPPQLHEVAEAIRRHCAAKEEAVHPALLRRDPALDDVVTHDRDDGAAVVRDLEWAAGGHLAAESHILTAQGALAAADMYLTHERRDLVPHVNRTLSGAESARLAKRFQKVIGLEPPATGDRAEAEAARGSRPAAESLRELLTVVVVTHNRRERLMRTLDRLVALPGSPPVIVVDNASTDGTAEAVRARHPGVQVLRNRRNEGAAGRNRGVLAARTPFVAFSDDDSWWEPGALQEAVRVLREHPRLGLLAARTLVGDARLPDPVNAAMAASPLPRPPDAPGPAVLGFLACAAVVRRQAYAQARGFSPLLFIGGEEELLAMDLAAAGWQLAYVDSVVARHLPEPGDVRPGRVAMQHRNAVLAAWMRRPVGAAARRTAVELRRARAEREALRCVAGTLRRMPAALARRRRLPPRVERSLRALEETGPMT</sequence>
<comment type="similarity">
    <text evidence="1">Belongs to the glycosyltransferase 2 family.</text>
</comment>
<accession>A0A852ZTJ7</accession>
<dbReference type="GO" id="GO:0016757">
    <property type="term" value="F:glycosyltransferase activity"/>
    <property type="evidence" value="ECO:0007669"/>
    <property type="project" value="UniProtKB-KW"/>
</dbReference>
<evidence type="ECO:0000313" key="7">
    <source>
        <dbReference type="Proteomes" id="UP000567795"/>
    </source>
</evidence>
<dbReference type="Pfam" id="PF00535">
    <property type="entry name" value="Glycos_transf_2"/>
    <property type="match status" value="1"/>
</dbReference>
<dbReference type="RefSeq" id="WP_312892429.1">
    <property type="nucleotide sequence ID" value="NZ_JACBZD010000001.1"/>
</dbReference>
<dbReference type="InterPro" id="IPR029044">
    <property type="entry name" value="Nucleotide-diphossugar_trans"/>
</dbReference>
<evidence type="ECO:0000313" key="6">
    <source>
        <dbReference type="EMBL" id="NYI04104.1"/>
    </source>
</evidence>
<dbReference type="PANTHER" id="PTHR43685:SF5">
    <property type="entry name" value="GLYCOSYLTRANSFERASE EPSE-RELATED"/>
    <property type="match status" value="1"/>
</dbReference>
<dbReference type="InterPro" id="IPR001173">
    <property type="entry name" value="Glyco_trans_2-like"/>
</dbReference>
<comment type="caution">
    <text evidence="6">The sequence shown here is derived from an EMBL/GenBank/DDBJ whole genome shotgun (WGS) entry which is preliminary data.</text>
</comment>
<evidence type="ECO:0000256" key="2">
    <source>
        <dbReference type="ARBA" id="ARBA00022676"/>
    </source>
</evidence>
<keyword evidence="7" id="KW-1185">Reference proteome</keyword>
<evidence type="ECO:0000256" key="3">
    <source>
        <dbReference type="ARBA" id="ARBA00022679"/>
    </source>
</evidence>
<dbReference type="InterPro" id="IPR050834">
    <property type="entry name" value="Glycosyltransf_2"/>
</dbReference>
<evidence type="ECO:0000256" key="1">
    <source>
        <dbReference type="ARBA" id="ARBA00006739"/>
    </source>
</evidence>
<feature type="domain" description="Glycosyltransferase 2-like" evidence="5">
    <location>
        <begin position="250"/>
        <end position="406"/>
    </location>
</feature>
<organism evidence="6 7">
    <name type="scientific">Allostreptomyces psammosilenae</name>
    <dbReference type="NCBI Taxonomy" id="1892865"/>
    <lineage>
        <taxon>Bacteria</taxon>
        <taxon>Bacillati</taxon>
        <taxon>Actinomycetota</taxon>
        <taxon>Actinomycetes</taxon>
        <taxon>Kitasatosporales</taxon>
        <taxon>Streptomycetaceae</taxon>
        <taxon>Allostreptomyces</taxon>
    </lineage>
</organism>
<protein>
    <submittedName>
        <fullName evidence="6">GT2 family glycosyltransferase</fullName>
    </submittedName>
</protein>
<keyword evidence="3 6" id="KW-0808">Transferase</keyword>
<dbReference type="Proteomes" id="UP000567795">
    <property type="component" value="Unassembled WGS sequence"/>
</dbReference>
<name>A0A852ZTJ7_9ACTN</name>
<reference evidence="6 7" key="1">
    <citation type="submission" date="2020-07" db="EMBL/GenBank/DDBJ databases">
        <title>Sequencing the genomes of 1000 actinobacteria strains.</title>
        <authorList>
            <person name="Klenk H.-P."/>
        </authorList>
    </citation>
    <scope>NUCLEOTIDE SEQUENCE [LARGE SCALE GENOMIC DNA]</scope>
    <source>
        <strain evidence="6 7">DSM 42178</strain>
    </source>
</reference>
<evidence type="ECO:0000256" key="4">
    <source>
        <dbReference type="SAM" id="MobiDB-lite"/>
    </source>
</evidence>
<dbReference type="AlphaFoldDB" id="A0A852ZTJ7"/>
<dbReference type="PANTHER" id="PTHR43685">
    <property type="entry name" value="GLYCOSYLTRANSFERASE"/>
    <property type="match status" value="1"/>
</dbReference>
<keyword evidence="2" id="KW-0328">Glycosyltransferase</keyword>
<proteinExistence type="inferred from homology"/>
<evidence type="ECO:0000259" key="5">
    <source>
        <dbReference type="Pfam" id="PF00535"/>
    </source>
</evidence>